<keyword evidence="5" id="KW-1185">Reference proteome</keyword>
<dbReference type="InterPro" id="IPR029044">
    <property type="entry name" value="Nucleotide-diphossugar_trans"/>
</dbReference>
<feature type="transmembrane region" description="Helical" evidence="2">
    <location>
        <begin position="230"/>
        <end position="250"/>
    </location>
</feature>
<dbReference type="PANTHER" id="PTHR43630:SF2">
    <property type="entry name" value="GLYCOSYLTRANSFERASE"/>
    <property type="match status" value="1"/>
</dbReference>
<sequence length="270" mass="30366">MQTTTGGTPVAISVFIIAHDEADRIARAIDSVAGFADEVVVVDSGSTDGTQDIARAHGARVIENAWPGYGLQKRFAEDQCRNEWIFNLDADEAATPALAREIAQLAASGALAANPFWTVAIKDVFAHEDGPAPWAYGYIQIRLYDRRAGRFSDSPVHDTVRPPAEARPSRLKGAMEHRSIRSVAFHVEKMNRYSTMQADDMAARGRRIARWRIATEFPLAFLKAYAIRRYALYGWWGIVISVNFAYTRFLRLAKAYERELCERAEQRRRS</sequence>
<dbReference type="RefSeq" id="WP_097175717.1">
    <property type="nucleotide sequence ID" value="NZ_OBML01000009.1"/>
</dbReference>
<name>A0A285T945_9HYPH</name>
<evidence type="ECO:0000256" key="2">
    <source>
        <dbReference type="SAM" id="Phobius"/>
    </source>
</evidence>
<dbReference type="EMBL" id="OBML01000009">
    <property type="protein sequence ID" value="SOC18017.1"/>
    <property type="molecule type" value="Genomic_DNA"/>
</dbReference>
<keyword evidence="2" id="KW-0812">Transmembrane</keyword>
<keyword evidence="2" id="KW-1133">Transmembrane helix</keyword>
<dbReference type="CDD" id="cd02511">
    <property type="entry name" value="Beta4Glucosyltransferase"/>
    <property type="match status" value="1"/>
</dbReference>
<dbReference type="SUPFAM" id="SSF53448">
    <property type="entry name" value="Nucleotide-diphospho-sugar transferases"/>
    <property type="match status" value="1"/>
</dbReference>
<dbReference type="Pfam" id="PF00535">
    <property type="entry name" value="Glycos_transf_2"/>
    <property type="match status" value="1"/>
</dbReference>
<dbReference type="STRING" id="538381.GCA_001696535_02453"/>
<reference evidence="4 5" key="1">
    <citation type="submission" date="2017-08" db="EMBL/GenBank/DDBJ databases">
        <authorList>
            <person name="de Groot N.N."/>
        </authorList>
    </citation>
    <scope>NUCLEOTIDE SEQUENCE [LARGE SCALE GENOMIC DNA]</scope>
    <source>
        <strain evidence="4 5">USBA 352</strain>
    </source>
</reference>
<evidence type="ECO:0000313" key="5">
    <source>
        <dbReference type="Proteomes" id="UP000219331"/>
    </source>
</evidence>
<proteinExistence type="inferred from homology"/>
<keyword evidence="4" id="KW-0808">Transferase</keyword>
<protein>
    <submittedName>
        <fullName evidence="4">Glycosyltransferase involved in cell wall bisynthesis</fullName>
    </submittedName>
</protein>
<gene>
    <name evidence="4" type="ORF">SAMN05421512_109175</name>
</gene>
<dbReference type="Proteomes" id="UP000219331">
    <property type="component" value="Unassembled WGS sequence"/>
</dbReference>
<dbReference type="AlphaFoldDB" id="A0A285T945"/>
<keyword evidence="2" id="KW-0472">Membrane</keyword>
<dbReference type="PANTHER" id="PTHR43630">
    <property type="entry name" value="POLY-BETA-1,6-N-ACETYL-D-GLUCOSAMINE SYNTHASE"/>
    <property type="match status" value="1"/>
</dbReference>
<dbReference type="Gene3D" id="3.90.550.10">
    <property type="entry name" value="Spore Coat Polysaccharide Biosynthesis Protein SpsA, Chain A"/>
    <property type="match status" value="1"/>
</dbReference>
<feature type="domain" description="Glycosyltransferase 2-like" evidence="3">
    <location>
        <begin position="13"/>
        <end position="113"/>
    </location>
</feature>
<dbReference type="InterPro" id="IPR001173">
    <property type="entry name" value="Glyco_trans_2-like"/>
</dbReference>
<accession>A0A285T945</accession>
<comment type="similarity">
    <text evidence="1">Belongs to the glycosyltransferase 2 family. WaaE/KdtX subfamily.</text>
</comment>
<evidence type="ECO:0000256" key="1">
    <source>
        <dbReference type="ARBA" id="ARBA00038494"/>
    </source>
</evidence>
<dbReference type="GO" id="GO:0016740">
    <property type="term" value="F:transferase activity"/>
    <property type="evidence" value="ECO:0007669"/>
    <property type="project" value="UniProtKB-KW"/>
</dbReference>
<organism evidence="4 5">
    <name type="scientific">Stappia indica</name>
    <dbReference type="NCBI Taxonomy" id="538381"/>
    <lineage>
        <taxon>Bacteria</taxon>
        <taxon>Pseudomonadati</taxon>
        <taxon>Pseudomonadota</taxon>
        <taxon>Alphaproteobacteria</taxon>
        <taxon>Hyphomicrobiales</taxon>
        <taxon>Stappiaceae</taxon>
        <taxon>Stappia</taxon>
    </lineage>
</organism>
<evidence type="ECO:0000313" key="4">
    <source>
        <dbReference type="EMBL" id="SOC18017.1"/>
    </source>
</evidence>
<evidence type="ECO:0000259" key="3">
    <source>
        <dbReference type="Pfam" id="PF00535"/>
    </source>
</evidence>
<dbReference type="OrthoDB" id="9815923at2"/>